<dbReference type="AlphaFoldDB" id="A0A2C5W474"/>
<evidence type="ECO:0000313" key="2">
    <source>
        <dbReference type="Proteomes" id="UP000222460"/>
    </source>
</evidence>
<sequence length="72" mass="8662">MESMPRLEIERVAYQEFLTLWERGVFDNQRLGQAFYNHFRLHRLSDQTRLLGLYETDGDKAITAISRLFQIR</sequence>
<evidence type="ECO:0000313" key="1">
    <source>
        <dbReference type="EMBL" id="PHH38992.1"/>
    </source>
</evidence>
<comment type="caution">
    <text evidence="1">The sequence shown here is derived from an EMBL/GenBank/DDBJ whole genome shotgun (WGS) entry which is preliminary data.</text>
</comment>
<gene>
    <name evidence="1" type="ORF">CRX57_02005</name>
</gene>
<dbReference type="EMBL" id="PDKZ01000002">
    <property type="protein sequence ID" value="PHH38992.1"/>
    <property type="molecule type" value="Genomic_DNA"/>
</dbReference>
<name>A0A2C5W474_PSEPU</name>
<accession>A0A2C5W474</accession>
<proteinExistence type="predicted"/>
<dbReference type="Proteomes" id="UP000222460">
    <property type="component" value="Unassembled WGS sequence"/>
</dbReference>
<reference evidence="2" key="1">
    <citation type="submission" date="2017-10" db="EMBL/GenBank/DDBJ databases">
        <title>FDA dAtabase for Regulatory Grade micrObial Sequences (FDA-ARGOS): Supporting development and validation of Infectious Disease Dx tests.</title>
        <authorList>
            <person name="Goldberg B."/>
            <person name="Campos J."/>
            <person name="Tallon L."/>
            <person name="Sadzewicz L."/>
            <person name="Ott S."/>
            <person name="Zhao X."/>
            <person name="Nagaraj S."/>
            <person name="Vavikolanu K."/>
            <person name="Aluvathingal J."/>
            <person name="Nadendla S."/>
            <person name="Geyer C."/>
            <person name="Sichtig H."/>
        </authorList>
    </citation>
    <scope>NUCLEOTIDE SEQUENCE [LARGE SCALE GENOMIC DNA]</scope>
    <source>
        <strain evidence="2">FDAARGOS_376</strain>
    </source>
</reference>
<protein>
    <submittedName>
        <fullName evidence="1">Uncharacterized protein</fullName>
    </submittedName>
</protein>
<organism evidence="1 2">
    <name type="scientific">Pseudomonas putida</name>
    <name type="common">Arthrobacter siderocapsulatus</name>
    <dbReference type="NCBI Taxonomy" id="303"/>
    <lineage>
        <taxon>Bacteria</taxon>
        <taxon>Pseudomonadati</taxon>
        <taxon>Pseudomonadota</taxon>
        <taxon>Gammaproteobacteria</taxon>
        <taxon>Pseudomonadales</taxon>
        <taxon>Pseudomonadaceae</taxon>
        <taxon>Pseudomonas</taxon>
    </lineage>
</organism>
<dbReference type="RefSeq" id="WP_098964050.1">
    <property type="nucleotide sequence ID" value="NZ_PDKZ01000002.1"/>
</dbReference>